<dbReference type="AlphaFoldDB" id="A0A1Y3EEC4"/>
<organism evidence="1 2">
    <name type="scientific">Trichinella nativa</name>
    <dbReference type="NCBI Taxonomy" id="6335"/>
    <lineage>
        <taxon>Eukaryota</taxon>
        <taxon>Metazoa</taxon>
        <taxon>Ecdysozoa</taxon>
        <taxon>Nematoda</taxon>
        <taxon>Enoplea</taxon>
        <taxon>Dorylaimia</taxon>
        <taxon>Trichinellida</taxon>
        <taxon>Trichinellidae</taxon>
        <taxon>Trichinella</taxon>
    </lineage>
</organism>
<proteinExistence type="predicted"/>
<name>A0A1Y3EEC4_9BILA</name>
<sequence length="167" mass="19179">MRKFRVLMRSTVLPGGNDGKFAILRTTQPQPANRQAMLVSNVILCQTSPGTLSFRFWSSPRVLLKICTRSPNAGTYFHKCFDFERREGGSLISVPVQYSYMRPFEKRFELSKGQPANREQFNQKNFSLEHHLIKNALNTLVSNCNVRLMKMNPDLSLARIICYAMSK</sequence>
<protein>
    <submittedName>
        <fullName evidence="1">Uncharacterized protein</fullName>
    </submittedName>
</protein>
<comment type="caution">
    <text evidence="1">The sequence shown here is derived from an EMBL/GenBank/DDBJ whole genome shotgun (WGS) entry which is preliminary data.</text>
</comment>
<dbReference type="EMBL" id="LVZM01021335">
    <property type="protein sequence ID" value="OUC41498.1"/>
    <property type="molecule type" value="Genomic_DNA"/>
</dbReference>
<dbReference type="Proteomes" id="UP000243006">
    <property type="component" value="Unassembled WGS sequence"/>
</dbReference>
<gene>
    <name evidence="1" type="ORF">D917_03318</name>
</gene>
<accession>A0A1Y3EEC4</accession>
<evidence type="ECO:0000313" key="2">
    <source>
        <dbReference type="Proteomes" id="UP000243006"/>
    </source>
</evidence>
<reference evidence="1 2" key="1">
    <citation type="submission" date="2015-04" db="EMBL/GenBank/DDBJ databases">
        <title>Draft genome of the roundworm Trichinella nativa.</title>
        <authorList>
            <person name="Mitreva M."/>
        </authorList>
    </citation>
    <scope>NUCLEOTIDE SEQUENCE [LARGE SCALE GENOMIC DNA]</scope>
    <source>
        <strain evidence="1 2">ISS45</strain>
    </source>
</reference>
<evidence type="ECO:0000313" key="1">
    <source>
        <dbReference type="EMBL" id="OUC41498.1"/>
    </source>
</evidence>